<dbReference type="STRING" id="2903.R1E3D4"/>
<feature type="coiled-coil region" evidence="1">
    <location>
        <begin position="353"/>
        <end position="387"/>
    </location>
</feature>
<feature type="region of interest" description="Disordered" evidence="2">
    <location>
        <begin position="1"/>
        <end position="41"/>
    </location>
</feature>
<dbReference type="Proteomes" id="UP000013827">
    <property type="component" value="Unassembled WGS sequence"/>
</dbReference>
<feature type="compositionally biased region" description="Low complexity" evidence="2">
    <location>
        <begin position="284"/>
        <end position="293"/>
    </location>
</feature>
<dbReference type="GO" id="GO:0042175">
    <property type="term" value="C:nuclear outer membrane-endoplasmic reticulum membrane network"/>
    <property type="evidence" value="ECO:0007669"/>
    <property type="project" value="TreeGrafter"/>
</dbReference>
<feature type="coiled-coil region" evidence="1">
    <location>
        <begin position="694"/>
        <end position="725"/>
    </location>
</feature>
<organism evidence="3 4">
    <name type="scientific">Emiliania huxleyi (strain CCMP1516)</name>
    <dbReference type="NCBI Taxonomy" id="280463"/>
    <lineage>
        <taxon>Eukaryota</taxon>
        <taxon>Haptista</taxon>
        <taxon>Haptophyta</taxon>
        <taxon>Prymnesiophyceae</taxon>
        <taxon>Isochrysidales</taxon>
        <taxon>Noelaerhabdaceae</taxon>
        <taxon>Emiliania</taxon>
    </lineage>
</organism>
<dbReference type="AlphaFoldDB" id="A0A0D3L2A8"/>
<evidence type="ECO:0000256" key="2">
    <source>
        <dbReference type="SAM" id="MobiDB-lite"/>
    </source>
</evidence>
<proteinExistence type="predicted"/>
<dbReference type="PANTHER" id="PTHR31027">
    <property type="entry name" value="NUCLEAR SEGREGATION PROTEIN BFR1"/>
    <property type="match status" value="1"/>
</dbReference>
<feature type="compositionally biased region" description="Basic and acidic residues" evidence="2">
    <location>
        <begin position="207"/>
        <end position="240"/>
    </location>
</feature>
<feature type="compositionally biased region" description="Basic and acidic residues" evidence="2">
    <location>
        <begin position="415"/>
        <end position="435"/>
    </location>
</feature>
<feature type="region of interest" description="Disordered" evidence="2">
    <location>
        <begin position="284"/>
        <end position="329"/>
    </location>
</feature>
<accession>A0A0D3L2A8</accession>
<dbReference type="RefSeq" id="XP_005794572.1">
    <property type="nucleotide sequence ID" value="XM_005794515.1"/>
</dbReference>
<reference evidence="4" key="1">
    <citation type="journal article" date="2013" name="Nature">
        <title>Pan genome of the phytoplankton Emiliania underpins its global distribution.</title>
        <authorList>
            <person name="Read B.A."/>
            <person name="Kegel J."/>
            <person name="Klute M.J."/>
            <person name="Kuo A."/>
            <person name="Lefebvre S.C."/>
            <person name="Maumus F."/>
            <person name="Mayer C."/>
            <person name="Miller J."/>
            <person name="Monier A."/>
            <person name="Salamov A."/>
            <person name="Young J."/>
            <person name="Aguilar M."/>
            <person name="Claverie J.M."/>
            <person name="Frickenhaus S."/>
            <person name="Gonzalez K."/>
            <person name="Herman E.K."/>
            <person name="Lin Y.C."/>
            <person name="Napier J."/>
            <person name="Ogata H."/>
            <person name="Sarno A.F."/>
            <person name="Shmutz J."/>
            <person name="Schroeder D."/>
            <person name="de Vargas C."/>
            <person name="Verret F."/>
            <person name="von Dassow P."/>
            <person name="Valentin K."/>
            <person name="Van de Peer Y."/>
            <person name="Wheeler G."/>
            <person name="Dacks J.B."/>
            <person name="Delwiche C.F."/>
            <person name="Dyhrman S.T."/>
            <person name="Glockner G."/>
            <person name="John U."/>
            <person name="Richards T."/>
            <person name="Worden A.Z."/>
            <person name="Zhang X."/>
            <person name="Grigoriev I.V."/>
            <person name="Allen A.E."/>
            <person name="Bidle K."/>
            <person name="Borodovsky M."/>
            <person name="Bowler C."/>
            <person name="Brownlee C."/>
            <person name="Cock J.M."/>
            <person name="Elias M."/>
            <person name="Gladyshev V.N."/>
            <person name="Groth M."/>
            <person name="Guda C."/>
            <person name="Hadaegh A."/>
            <person name="Iglesias-Rodriguez M.D."/>
            <person name="Jenkins J."/>
            <person name="Jones B.M."/>
            <person name="Lawson T."/>
            <person name="Leese F."/>
            <person name="Lindquist E."/>
            <person name="Lobanov A."/>
            <person name="Lomsadze A."/>
            <person name="Malik S.B."/>
            <person name="Marsh M.E."/>
            <person name="Mackinder L."/>
            <person name="Mock T."/>
            <person name="Mueller-Roeber B."/>
            <person name="Pagarete A."/>
            <person name="Parker M."/>
            <person name="Probert I."/>
            <person name="Quesneville H."/>
            <person name="Raines C."/>
            <person name="Rensing S.A."/>
            <person name="Riano-Pachon D.M."/>
            <person name="Richier S."/>
            <person name="Rokitta S."/>
            <person name="Shiraiwa Y."/>
            <person name="Soanes D.M."/>
            <person name="van der Giezen M."/>
            <person name="Wahlund T.M."/>
            <person name="Williams B."/>
            <person name="Wilson W."/>
            <person name="Wolfe G."/>
            <person name="Wurch L.L."/>
        </authorList>
    </citation>
    <scope>NUCLEOTIDE SEQUENCE</scope>
</reference>
<evidence type="ECO:0000313" key="4">
    <source>
        <dbReference type="Proteomes" id="UP000013827"/>
    </source>
</evidence>
<feature type="compositionally biased region" description="Basic and acidic residues" evidence="2">
    <location>
        <begin position="558"/>
        <end position="592"/>
    </location>
</feature>
<evidence type="ECO:0000256" key="1">
    <source>
        <dbReference type="SAM" id="Coils"/>
    </source>
</evidence>
<dbReference type="OMA" id="YYEQKRD"/>
<keyword evidence="1" id="KW-0175">Coiled coil</keyword>
<reference evidence="3" key="2">
    <citation type="submission" date="2024-10" db="UniProtKB">
        <authorList>
            <consortium name="EnsemblProtists"/>
        </authorList>
    </citation>
    <scope>IDENTIFICATION</scope>
</reference>
<dbReference type="HOGENOM" id="CLU_366179_0_0_1"/>
<dbReference type="GO" id="GO:0005783">
    <property type="term" value="C:endoplasmic reticulum"/>
    <property type="evidence" value="ECO:0007669"/>
    <property type="project" value="TreeGrafter"/>
</dbReference>
<protein>
    <submittedName>
        <fullName evidence="3">Uncharacterized protein</fullName>
    </submittedName>
</protein>
<feature type="compositionally biased region" description="Low complexity" evidence="2">
    <location>
        <begin position="1"/>
        <end position="10"/>
    </location>
</feature>
<feature type="region of interest" description="Disordered" evidence="2">
    <location>
        <begin position="415"/>
        <end position="476"/>
    </location>
</feature>
<keyword evidence="4" id="KW-1185">Reference proteome</keyword>
<dbReference type="InterPro" id="IPR039604">
    <property type="entry name" value="Bfr1"/>
</dbReference>
<dbReference type="GO" id="GO:0003729">
    <property type="term" value="F:mRNA binding"/>
    <property type="evidence" value="ECO:0007669"/>
    <property type="project" value="TreeGrafter"/>
</dbReference>
<dbReference type="GeneID" id="17287413"/>
<name>A0A0D3L2A8_EMIH1</name>
<feature type="region of interest" description="Disordered" evidence="2">
    <location>
        <begin position="621"/>
        <end position="653"/>
    </location>
</feature>
<dbReference type="GO" id="GO:0008298">
    <property type="term" value="P:intracellular mRNA localization"/>
    <property type="evidence" value="ECO:0007669"/>
    <property type="project" value="TreeGrafter"/>
</dbReference>
<feature type="region of interest" description="Disordered" evidence="2">
    <location>
        <begin position="204"/>
        <end position="240"/>
    </location>
</feature>
<sequence>MAAEEAANAEPVPTDAGPVEEKPKDEKPKEIKKVSKPDDALLKQRLQEQDDKLVDKQARLEQIKATVDTRNQPTENAEFTAARSKFNVVRAESRRLLQEKRSIYDQISSADELKKQQQDLTQRLKAELQFFSVEDIERKIKALEMQQQTTSTSVKEDKKIIEDIKRLAANKPMIKQFDEAQESLRGVKEHHNELYTQLKAKNAELNSSKEEEEKWRAEMDAAKAKEDAKRSDLPALYKERDQLRKEIGEIRDEARRRAPHPHPRRASILDRLLLSSLSPGPRPALAPALAALGPPSPSPRPRPRRRPSLGPHPVGPPPTAVSSSTIAARAQVRRIRDEHNEQRKEWFAYTKAIREQKQKEWEARNAAREAEREAWRLAKEEEEAKRDPWEEEKYLCEQLISYVEKYLPKAAVEVEAKKEVSPEEAPKGTKVLKRDDDDDYLAALKSKKGKRKGGTAGPGGGAAAPHKPKPTKLSHSVDSLASFAKLGFTAPASSDDCPALHTELLAKREWLKTAPPKKKKEKKEEKAEEKEEKEEEKEEEAAEGASASGEAPAFDEAADLKKKQEDLARKAKEAAAVEEERVRKMQELEASGKKAAGGLHKFDASEVDVHGGDATADDLMDAFGFGDVGEGGGDEEEAPGPAPAAAEAAANGSSELVTIQATSESTVKVGLHLGGEAAGEAPAAGAAAPAFDEAADLKKKQEDLARKAKEAAAVEEERVRKMQELEASGKKAAGGLHKFDASEVDVHGGDATADDLMEAFGF</sequence>
<evidence type="ECO:0000313" key="3">
    <source>
        <dbReference type="EnsemblProtists" id="EOD42143"/>
    </source>
</evidence>
<dbReference type="EnsemblProtists" id="EOD42143">
    <property type="protein sequence ID" value="EOD42143"/>
    <property type="gene ID" value="EMIHUDRAFT_461104"/>
</dbReference>
<feature type="compositionally biased region" description="Basic and acidic residues" evidence="2">
    <location>
        <begin position="19"/>
        <end position="41"/>
    </location>
</feature>
<feature type="compositionally biased region" description="Acidic residues" evidence="2">
    <location>
        <begin position="531"/>
        <end position="542"/>
    </location>
</feature>
<dbReference type="PaxDb" id="2903-EOD42143"/>
<dbReference type="PANTHER" id="PTHR31027:SF2">
    <property type="entry name" value="LEBERCILIN DOMAIN-CONTAINING PROTEIN"/>
    <property type="match status" value="1"/>
</dbReference>
<dbReference type="KEGG" id="ehx:EMIHUDRAFT_461104"/>
<feature type="region of interest" description="Disordered" evidence="2">
    <location>
        <begin position="506"/>
        <end position="600"/>
    </location>
</feature>
<dbReference type="GO" id="GO:1990904">
    <property type="term" value="C:ribonucleoprotein complex"/>
    <property type="evidence" value="ECO:0007669"/>
    <property type="project" value="TreeGrafter"/>
</dbReference>